<reference evidence="1" key="1">
    <citation type="journal article" date="2014" name="Front. Microbiol.">
        <title>High frequency of phylogenetically diverse reductive dehalogenase-homologous genes in deep subseafloor sedimentary metagenomes.</title>
        <authorList>
            <person name="Kawai M."/>
            <person name="Futagami T."/>
            <person name="Toyoda A."/>
            <person name="Takaki Y."/>
            <person name="Nishi S."/>
            <person name="Hori S."/>
            <person name="Arai W."/>
            <person name="Tsubouchi T."/>
            <person name="Morono Y."/>
            <person name="Uchiyama I."/>
            <person name="Ito T."/>
            <person name="Fujiyama A."/>
            <person name="Inagaki F."/>
            <person name="Takami H."/>
        </authorList>
    </citation>
    <scope>NUCLEOTIDE SEQUENCE</scope>
    <source>
        <strain evidence="1">Expedition CK06-06</strain>
    </source>
</reference>
<dbReference type="EMBL" id="BARW01016436">
    <property type="protein sequence ID" value="GAI91019.1"/>
    <property type="molecule type" value="Genomic_DNA"/>
</dbReference>
<name>X1UFC4_9ZZZZ</name>
<evidence type="ECO:0000313" key="1">
    <source>
        <dbReference type="EMBL" id="GAI91019.1"/>
    </source>
</evidence>
<protein>
    <submittedName>
        <fullName evidence="1">Uncharacterized protein</fullName>
    </submittedName>
</protein>
<organism evidence="1">
    <name type="scientific">marine sediment metagenome</name>
    <dbReference type="NCBI Taxonomy" id="412755"/>
    <lineage>
        <taxon>unclassified sequences</taxon>
        <taxon>metagenomes</taxon>
        <taxon>ecological metagenomes</taxon>
    </lineage>
</organism>
<dbReference type="AlphaFoldDB" id="X1UFC4"/>
<gene>
    <name evidence="1" type="ORF">S12H4_28626</name>
</gene>
<comment type="caution">
    <text evidence="1">The sequence shown here is derived from an EMBL/GenBank/DDBJ whole genome shotgun (WGS) entry which is preliminary data.</text>
</comment>
<accession>X1UFC4</accession>
<feature type="non-terminal residue" evidence="1">
    <location>
        <position position="32"/>
    </location>
</feature>
<sequence length="32" mass="3650">MQSDSNDKVRKIFKEVTPEVARNVLADFVGKQ</sequence>
<proteinExistence type="predicted"/>